<comment type="caution">
    <text evidence="6">The sequence shown here is derived from an EMBL/GenBank/DDBJ whole genome shotgun (WGS) entry which is preliminary data.</text>
</comment>
<gene>
    <name evidence="6" type="ORF">LPBF_02165</name>
</gene>
<evidence type="ECO:0000256" key="1">
    <source>
        <dbReference type="ARBA" id="ARBA00006739"/>
    </source>
</evidence>
<dbReference type="PANTHER" id="PTHR43630:SF1">
    <property type="entry name" value="POLY-BETA-1,6-N-ACETYL-D-GLUCOSAMINE SYNTHASE"/>
    <property type="match status" value="1"/>
</dbReference>
<feature type="transmembrane region" description="Helical" evidence="4">
    <location>
        <begin position="334"/>
        <end position="356"/>
    </location>
</feature>
<dbReference type="GO" id="GO:0016757">
    <property type="term" value="F:glycosyltransferase activity"/>
    <property type="evidence" value="ECO:0007669"/>
    <property type="project" value="UniProtKB-KW"/>
</dbReference>
<proteinExistence type="inferred from homology"/>
<accession>A0A1B9E978</accession>
<sequence>MILLTSILLITIYCITISGLCYGFNKIKTYQKSDLKPQTKFSIVVPFRDEAQNLPLLLDSFSQLNYPSHLFEVLLVDDASKEAFRPECYRFGIQIIQNHRQTNSPKKDAIQTAITTLNTQWMVTTDADCVAPKNWLLTLDNYIQTHKVAMLAAAVNYDGTNSFLHQFQQLDLSSLQGATIGSFGLGQGFMCNGANFAYTKAFFEELNGFHGNATISSGDDVFLLQKAMAHAPEKVHYLKSKNCIITTKPLNNWKSLFYQRVRWASKTSAYQSLFGKLLAVVVFGGNVSWILLVVHVVIEANQRLTAVIFILLKMSVDILLLLQTNAFLNTKKRSYLLAANLFYPFFSTSVAIYSLFGKYEWKGRYFTRCYFFL</sequence>
<dbReference type="STRING" id="1763534.GCA_001831475_00491"/>
<dbReference type="Gene3D" id="3.90.550.10">
    <property type="entry name" value="Spore Coat Polysaccharide Biosynthesis Protein SpsA, Chain A"/>
    <property type="match status" value="1"/>
</dbReference>
<feature type="transmembrane region" description="Helical" evidence="4">
    <location>
        <begin position="304"/>
        <end position="322"/>
    </location>
</feature>
<organism evidence="6 7">
    <name type="scientific">Flavobacterium crassostreae</name>
    <dbReference type="NCBI Taxonomy" id="1763534"/>
    <lineage>
        <taxon>Bacteria</taxon>
        <taxon>Pseudomonadati</taxon>
        <taxon>Bacteroidota</taxon>
        <taxon>Flavobacteriia</taxon>
        <taxon>Flavobacteriales</taxon>
        <taxon>Flavobacteriaceae</taxon>
        <taxon>Flavobacterium</taxon>
    </lineage>
</organism>
<dbReference type="AlphaFoldDB" id="A0A1B9E978"/>
<name>A0A1B9E978_9FLAO</name>
<keyword evidence="4" id="KW-0472">Membrane</keyword>
<dbReference type="SUPFAM" id="SSF53448">
    <property type="entry name" value="Nucleotide-diphospho-sugar transferases"/>
    <property type="match status" value="1"/>
</dbReference>
<dbReference type="CDD" id="cd04192">
    <property type="entry name" value="GT_2_like_e"/>
    <property type="match status" value="1"/>
</dbReference>
<evidence type="ECO:0000256" key="4">
    <source>
        <dbReference type="SAM" id="Phobius"/>
    </source>
</evidence>
<keyword evidence="7" id="KW-1185">Reference proteome</keyword>
<feature type="domain" description="Glycosyltransferase 2-like" evidence="5">
    <location>
        <begin position="42"/>
        <end position="205"/>
    </location>
</feature>
<feature type="transmembrane region" description="Helical" evidence="4">
    <location>
        <begin position="277"/>
        <end position="298"/>
    </location>
</feature>
<dbReference type="InterPro" id="IPR001173">
    <property type="entry name" value="Glyco_trans_2-like"/>
</dbReference>
<dbReference type="RefSeq" id="WP_066331905.1">
    <property type="nucleotide sequence ID" value="NZ_CP017688.1"/>
</dbReference>
<evidence type="ECO:0000256" key="3">
    <source>
        <dbReference type="ARBA" id="ARBA00022679"/>
    </source>
</evidence>
<evidence type="ECO:0000313" key="6">
    <source>
        <dbReference type="EMBL" id="OCB78483.1"/>
    </source>
</evidence>
<dbReference type="Pfam" id="PF00535">
    <property type="entry name" value="Glycos_transf_2"/>
    <property type="match status" value="1"/>
</dbReference>
<dbReference type="InterPro" id="IPR029044">
    <property type="entry name" value="Nucleotide-diphossugar_trans"/>
</dbReference>
<protein>
    <submittedName>
        <fullName evidence="6">Glycosyl transferase</fullName>
    </submittedName>
</protein>
<reference evidence="6 7" key="1">
    <citation type="submission" date="2016-03" db="EMBL/GenBank/DDBJ databases">
        <authorList>
            <person name="Ploux O."/>
        </authorList>
    </citation>
    <scope>NUCLEOTIDE SEQUENCE [LARGE SCALE GENOMIC DNA]</scope>
    <source>
        <strain evidence="6 7">LPB0076</strain>
    </source>
</reference>
<dbReference type="PANTHER" id="PTHR43630">
    <property type="entry name" value="POLY-BETA-1,6-N-ACETYL-D-GLUCOSAMINE SYNTHASE"/>
    <property type="match status" value="1"/>
</dbReference>
<comment type="similarity">
    <text evidence="1">Belongs to the glycosyltransferase 2 family.</text>
</comment>
<dbReference type="OrthoDB" id="9805625at2"/>
<evidence type="ECO:0000313" key="7">
    <source>
        <dbReference type="Proteomes" id="UP000093510"/>
    </source>
</evidence>
<keyword evidence="2" id="KW-0328">Glycosyltransferase</keyword>
<keyword evidence="4" id="KW-1133">Transmembrane helix</keyword>
<evidence type="ECO:0000256" key="2">
    <source>
        <dbReference type="ARBA" id="ARBA00022676"/>
    </source>
</evidence>
<dbReference type="Proteomes" id="UP000093510">
    <property type="component" value="Unassembled WGS sequence"/>
</dbReference>
<feature type="transmembrane region" description="Helical" evidence="4">
    <location>
        <begin position="6"/>
        <end position="24"/>
    </location>
</feature>
<evidence type="ECO:0000259" key="5">
    <source>
        <dbReference type="Pfam" id="PF00535"/>
    </source>
</evidence>
<keyword evidence="3 6" id="KW-0808">Transferase</keyword>
<dbReference type="EMBL" id="LVEP01000005">
    <property type="protein sequence ID" value="OCB78483.1"/>
    <property type="molecule type" value="Genomic_DNA"/>
</dbReference>
<keyword evidence="4" id="KW-0812">Transmembrane</keyword>